<dbReference type="SUPFAM" id="SSF50978">
    <property type="entry name" value="WD40 repeat-like"/>
    <property type="match status" value="1"/>
</dbReference>
<reference evidence="1" key="1">
    <citation type="submission" date="2023-05" db="EMBL/GenBank/DDBJ databases">
        <title>Nepenthes gracilis genome sequencing.</title>
        <authorList>
            <person name="Fukushima K."/>
        </authorList>
    </citation>
    <scope>NUCLEOTIDE SEQUENCE</scope>
    <source>
        <strain evidence="1">SING2019-196</strain>
    </source>
</reference>
<gene>
    <name evidence="1" type="ORF">Nepgr_003604</name>
</gene>
<dbReference type="InterPro" id="IPR036322">
    <property type="entry name" value="WD40_repeat_dom_sf"/>
</dbReference>
<protein>
    <submittedName>
        <fullName evidence="1">Uncharacterized protein</fullName>
    </submittedName>
</protein>
<evidence type="ECO:0000313" key="1">
    <source>
        <dbReference type="EMBL" id="GMH01765.1"/>
    </source>
</evidence>
<dbReference type="Proteomes" id="UP001279734">
    <property type="component" value="Unassembled WGS sequence"/>
</dbReference>
<sequence length="169" mass="19080">MMVGRTLDRGSSVMSKDFHPIHQILLLVGTNPRDMRLWKICPKEKLILQSFMVWDTSKCTLELTIALARDPTNPINRVSRSSDGSLFGITYSKHLVHTYTYIYGRDIQQHSVIDAHHSGKEKCHWLLVAIHKVCLPDEGNLISYHTVWSQLWCTAAAVLLLLVVAAGTS</sequence>
<comment type="caution">
    <text evidence="1">The sequence shown here is derived from an EMBL/GenBank/DDBJ whole genome shotgun (WGS) entry which is preliminary data.</text>
</comment>
<evidence type="ECO:0000313" key="2">
    <source>
        <dbReference type="Proteomes" id="UP001279734"/>
    </source>
</evidence>
<name>A0AAD3RZU5_NEPGR</name>
<dbReference type="AlphaFoldDB" id="A0AAD3RZU5"/>
<dbReference type="EMBL" id="BSYO01000003">
    <property type="protein sequence ID" value="GMH01765.1"/>
    <property type="molecule type" value="Genomic_DNA"/>
</dbReference>
<keyword evidence="2" id="KW-1185">Reference proteome</keyword>
<dbReference type="InterPro" id="IPR027728">
    <property type="entry name" value="Topless_fam"/>
</dbReference>
<accession>A0AAD3RZU5</accession>
<dbReference type="GO" id="GO:0006355">
    <property type="term" value="P:regulation of DNA-templated transcription"/>
    <property type="evidence" value="ECO:0007669"/>
    <property type="project" value="InterPro"/>
</dbReference>
<proteinExistence type="predicted"/>
<dbReference type="PANTHER" id="PTHR44083:SF45">
    <property type="entry name" value="TOPLESS-RELATED PROTEIN 1"/>
    <property type="match status" value="1"/>
</dbReference>
<dbReference type="PANTHER" id="PTHR44083">
    <property type="entry name" value="TOPLESS-RELATED PROTEIN 1-RELATED"/>
    <property type="match status" value="1"/>
</dbReference>
<organism evidence="1 2">
    <name type="scientific">Nepenthes gracilis</name>
    <name type="common">Slender pitcher plant</name>
    <dbReference type="NCBI Taxonomy" id="150966"/>
    <lineage>
        <taxon>Eukaryota</taxon>
        <taxon>Viridiplantae</taxon>
        <taxon>Streptophyta</taxon>
        <taxon>Embryophyta</taxon>
        <taxon>Tracheophyta</taxon>
        <taxon>Spermatophyta</taxon>
        <taxon>Magnoliopsida</taxon>
        <taxon>eudicotyledons</taxon>
        <taxon>Gunneridae</taxon>
        <taxon>Pentapetalae</taxon>
        <taxon>Caryophyllales</taxon>
        <taxon>Nepenthaceae</taxon>
        <taxon>Nepenthes</taxon>
    </lineage>
</organism>